<accession>A0AAV6U0N2</accession>
<organism evidence="1 2">
    <name type="scientific">Oedothorax gibbosus</name>
    <dbReference type="NCBI Taxonomy" id="931172"/>
    <lineage>
        <taxon>Eukaryota</taxon>
        <taxon>Metazoa</taxon>
        <taxon>Ecdysozoa</taxon>
        <taxon>Arthropoda</taxon>
        <taxon>Chelicerata</taxon>
        <taxon>Arachnida</taxon>
        <taxon>Araneae</taxon>
        <taxon>Araneomorphae</taxon>
        <taxon>Entelegynae</taxon>
        <taxon>Araneoidea</taxon>
        <taxon>Linyphiidae</taxon>
        <taxon>Erigoninae</taxon>
        <taxon>Oedothorax</taxon>
    </lineage>
</organism>
<protein>
    <submittedName>
        <fullName evidence="1">Uncharacterized protein</fullName>
    </submittedName>
</protein>
<name>A0AAV6U0N2_9ARAC</name>
<sequence length="91" mass="9832">MMEPHSNEYSVGGEWKDGHTELLRARKRSGRAHGVVIFASGARGVGATGVIFLSRPANIRSGDERRVATGVEEIKAGHAPFVIARLGLPRR</sequence>
<keyword evidence="2" id="KW-1185">Reference proteome</keyword>
<dbReference type="AlphaFoldDB" id="A0AAV6U0N2"/>
<gene>
    <name evidence="1" type="ORF">JTE90_012897</name>
</gene>
<reference evidence="1 2" key="1">
    <citation type="journal article" date="2022" name="Nat. Ecol. Evol.">
        <title>A masculinizing supergene underlies an exaggerated male reproductive morph in a spider.</title>
        <authorList>
            <person name="Hendrickx F."/>
            <person name="De Corte Z."/>
            <person name="Sonet G."/>
            <person name="Van Belleghem S.M."/>
            <person name="Kostlbacher S."/>
            <person name="Vangestel C."/>
        </authorList>
    </citation>
    <scope>NUCLEOTIDE SEQUENCE [LARGE SCALE GENOMIC DNA]</scope>
    <source>
        <tissue evidence="1">Whole body</tissue>
    </source>
</reference>
<evidence type="ECO:0000313" key="1">
    <source>
        <dbReference type="EMBL" id="KAG8177775.1"/>
    </source>
</evidence>
<dbReference type="EMBL" id="JAFNEN010000750">
    <property type="protein sequence ID" value="KAG8177775.1"/>
    <property type="molecule type" value="Genomic_DNA"/>
</dbReference>
<proteinExistence type="predicted"/>
<comment type="caution">
    <text evidence="1">The sequence shown here is derived from an EMBL/GenBank/DDBJ whole genome shotgun (WGS) entry which is preliminary data.</text>
</comment>
<evidence type="ECO:0000313" key="2">
    <source>
        <dbReference type="Proteomes" id="UP000827092"/>
    </source>
</evidence>
<dbReference type="Proteomes" id="UP000827092">
    <property type="component" value="Unassembled WGS sequence"/>
</dbReference>